<accession>A0A202F497</accession>
<dbReference type="RefSeq" id="WP_256970568.1">
    <property type="nucleotide sequence ID" value="NZ_LNUA01000032.1"/>
</dbReference>
<dbReference type="Proteomes" id="UP000196232">
    <property type="component" value="Unassembled WGS sequence"/>
</dbReference>
<gene>
    <name evidence="2" type="ORF">LKACC16343_02657</name>
</gene>
<comment type="caution">
    <text evidence="2">The sequence shown here is derived from an EMBL/GenBank/DDBJ whole genome shotgun (WGS) entry which is preliminary data.</text>
</comment>
<feature type="region of interest" description="Disordered" evidence="1">
    <location>
        <begin position="1"/>
        <end position="40"/>
    </location>
</feature>
<evidence type="ECO:0000256" key="1">
    <source>
        <dbReference type="SAM" id="MobiDB-lite"/>
    </source>
</evidence>
<proteinExistence type="predicted"/>
<protein>
    <submittedName>
        <fullName evidence="2">Uncharacterized protein</fullName>
    </submittedName>
</protein>
<evidence type="ECO:0000313" key="3">
    <source>
        <dbReference type="Proteomes" id="UP000196232"/>
    </source>
</evidence>
<organism evidence="2 3">
    <name type="scientific">Companilactobacillus bobalius</name>
    <dbReference type="NCBI Taxonomy" id="2801451"/>
    <lineage>
        <taxon>Bacteria</taxon>
        <taxon>Bacillati</taxon>
        <taxon>Bacillota</taxon>
        <taxon>Bacilli</taxon>
        <taxon>Lactobacillales</taxon>
        <taxon>Lactobacillaceae</taxon>
        <taxon>Companilactobacillus</taxon>
    </lineage>
</organism>
<feature type="compositionally biased region" description="Basic and acidic residues" evidence="1">
    <location>
        <begin position="21"/>
        <end position="40"/>
    </location>
</feature>
<dbReference type="AlphaFoldDB" id="A0A202F497"/>
<sequence>MHDSNYDTQLADEDSVNAEKSLYESKQEEWSIKEDMAEEY</sequence>
<dbReference type="EMBL" id="MYFM01000010">
    <property type="protein sequence ID" value="OVE95273.1"/>
    <property type="molecule type" value="Genomic_DNA"/>
</dbReference>
<reference evidence="2 3" key="1">
    <citation type="submission" date="2017-03" db="EMBL/GenBank/DDBJ databases">
        <title>Genome sequence of Lactobacillus bobalius KACC 16343.</title>
        <authorList>
            <person name="Chun J."/>
        </authorList>
    </citation>
    <scope>NUCLEOTIDE SEQUENCE [LARGE SCALE GENOMIC DNA]</scope>
    <source>
        <strain evidence="2 3">KACC 16343</strain>
    </source>
</reference>
<evidence type="ECO:0000313" key="2">
    <source>
        <dbReference type="EMBL" id="OVE95273.1"/>
    </source>
</evidence>
<name>A0A202F497_9LACO</name>